<dbReference type="EMBL" id="CP001197">
    <property type="protein sequence ID" value="ACL09644.1"/>
    <property type="molecule type" value="Genomic_DNA"/>
</dbReference>
<proteinExistence type="inferred from homology"/>
<comment type="similarity">
    <text evidence="1">Belongs to the glycosyltransferase 2 family.</text>
</comment>
<dbReference type="PANTHER" id="PTHR43179:SF12">
    <property type="entry name" value="GALACTOFURANOSYLTRANSFERASE GLFT2"/>
    <property type="match status" value="1"/>
</dbReference>
<dbReference type="HOGENOM" id="CLU_023845_4_1_7"/>
<protein>
    <submittedName>
        <fullName evidence="5">Glycosyl transferase family 2</fullName>
    </submittedName>
</protein>
<organism evidence="5">
    <name type="scientific">Nitratidesulfovibrio vulgaris (strain DSM 19637 / Miyazaki F)</name>
    <name type="common">Desulfovibrio vulgaris</name>
    <dbReference type="NCBI Taxonomy" id="883"/>
    <lineage>
        <taxon>Bacteria</taxon>
        <taxon>Pseudomonadati</taxon>
        <taxon>Thermodesulfobacteriota</taxon>
        <taxon>Desulfovibrionia</taxon>
        <taxon>Desulfovibrionales</taxon>
        <taxon>Desulfovibrionaceae</taxon>
        <taxon>Nitratidesulfovibrio</taxon>
    </lineage>
</organism>
<dbReference type="CAZy" id="GT2">
    <property type="family name" value="Glycosyltransferase Family 2"/>
</dbReference>
<dbReference type="AlphaFoldDB" id="B8DIY3"/>
<name>B8DIY3_NITV9</name>
<dbReference type="InterPro" id="IPR029044">
    <property type="entry name" value="Nucleotide-diphossugar_trans"/>
</dbReference>
<dbReference type="CDD" id="cd04186">
    <property type="entry name" value="GT_2_like_c"/>
    <property type="match status" value="1"/>
</dbReference>
<dbReference type="OrthoDB" id="9771846at2"/>
<dbReference type="Gene3D" id="3.90.550.10">
    <property type="entry name" value="Spore Coat Polysaccharide Biosynthesis Protein SpsA, Chain A"/>
    <property type="match status" value="1"/>
</dbReference>
<dbReference type="GO" id="GO:0016757">
    <property type="term" value="F:glycosyltransferase activity"/>
    <property type="evidence" value="ECO:0007669"/>
    <property type="project" value="UniProtKB-KW"/>
</dbReference>
<accession>B8DIY3</accession>
<dbReference type="KEGG" id="dvm:DvMF_2705"/>
<evidence type="ECO:0000313" key="5">
    <source>
        <dbReference type="EMBL" id="ACL09644.1"/>
    </source>
</evidence>
<evidence type="ECO:0000256" key="2">
    <source>
        <dbReference type="ARBA" id="ARBA00022676"/>
    </source>
</evidence>
<dbReference type="eggNOG" id="COG1216">
    <property type="taxonomic scope" value="Bacteria"/>
</dbReference>
<keyword evidence="4" id="KW-1133">Transmembrane helix</keyword>
<evidence type="ECO:0000256" key="3">
    <source>
        <dbReference type="ARBA" id="ARBA00022679"/>
    </source>
</evidence>
<feature type="transmembrane region" description="Helical" evidence="4">
    <location>
        <begin position="283"/>
        <end position="300"/>
    </location>
</feature>
<dbReference type="Pfam" id="PF13641">
    <property type="entry name" value="Glyco_tranf_2_3"/>
    <property type="match status" value="1"/>
</dbReference>
<evidence type="ECO:0000256" key="4">
    <source>
        <dbReference type="SAM" id="Phobius"/>
    </source>
</evidence>
<evidence type="ECO:0000256" key="1">
    <source>
        <dbReference type="ARBA" id="ARBA00006739"/>
    </source>
</evidence>
<keyword evidence="3 5" id="KW-0808">Transferase</keyword>
<reference evidence="5" key="1">
    <citation type="submission" date="2008-10" db="EMBL/GenBank/DDBJ databases">
        <title>Complete sequence of Desulfovibrio vulgaris str. 'Miyazaki F'.</title>
        <authorList>
            <person name="Lucas S."/>
            <person name="Copeland A."/>
            <person name="Lapidus A."/>
            <person name="Glavina del Rio T."/>
            <person name="Dalin E."/>
            <person name="Tice H."/>
            <person name="Bruce D."/>
            <person name="Goodwin L."/>
            <person name="Pitluck S."/>
            <person name="Sims D."/>
            <person name="Brettin T."/>
            <person name="Detter J.C."/>
            <person name="Han C."/>
            <person name="Larimer F."/>
            <person name="Land M."/>
            <person name="Hauser L."/>
            <person name="Kyrpides N."/>
            <person name="Mikhailova N."/>
            <person name="Hazen T.C."/>
            <person name="Richardson P."/>
        </authorList>
    </citation>
    <scope>NUCLEOTIDE SEQUENCE</scope>
    <source>
        <strain evidence="5">Miyazaki F</strain>
    </source>
</reference>
<dbReference type="STRING" id="883.DvMF_2705"/>
<sequence>MKYAPCAIIIVNYNGASDTCVCIESLASLVVQPKMIVVVDNGSTDDSCDVIERFWREFSRLQGDSFAALNASDVPQEAARNVFIKSKRNDGFSAGNNIALRVLANVDGLECFWLLNNDTIPDPHALSELMRGVAGNPNVGLAGSTLVYAGRPDTIQCAGGGWYFPLWGGTRHYLEGKPFPLAKMSRNSPKHLEYICGASMLITATAFSKLGLLDEDFFLYYEDVEYGLRARRMNFQAVWVAESVVYHKEGASTCPQGDSSRRSKPLLIDFLSIRNRLWLSRRYYPYIFPVVVFSLIGVAIKRLMRNQASRLRIIFIALAHCLKGTMGKPNLRIF</sequence>
<keyword evidence="4" id="KW-0472">Membrane</keyword>
<dbReference type="SUPFAM" id="SSF53448">
    <property type="entry name" value="Nucleotide-diphospho-sugar transferases"/>
    <property type="match status" value="1"/>
</dbReference>
<gene>
    <name evidence="5" type="ordered locus">DvMF_2705</name>
</gene>
<dbReference type="PANTHER" id="PTHR43179">
    <property type="entry name" value="RHAMNOSYLTRANSFERASE WBBL"/>
    <property type="match status" value="1"/>
</dbReference>
<keyword evidence="4" id="KW-0812">Transmembrane</keyword>
<keyword evidence="2" id="KW-0328">Glycosyltransferase</keyword>